<comment type="caution">
    <text evidence="1">The sequence shown here is derived from an EMBL/GenBank/DDBJ whole genome shotgun (WGS) entry which is preliminary data.</text>
</comment>
<organism evidence="1 2">
    <name type="scientific">Brevundimonas basaltis</name>
    <dbReference type="NCBI Taxonomy" id="472166"/>
    <lineage>
        <taxon>Bacteria</taxon>
        <taxon>Pseudomonadati</taxon>
        <taxon>Pseudomonadota</taxon>
        <taxon>Alphaproteobacteria</taxon>
        <taxon>Caulobacterales</taxon>
        <taxon>Caulobacteraceae</taxon>
        <taxon>Brevundimonas</taxon>
    </lineage>
</organism>
<name>A0A7W8HZP1_9CAUL</name>
<proteinExistence type="predicted"/>
<dbReference type="AlphaFoldDB" id="A0A7W8HZP1"/>
<evidence type="ECO:0000313" key="1">
    <source>
        <dbReference type="EMBL" id="MBB5292836.1"/>
    </source>
</evidence>
<evidence type="ECO:0000313" key="2">
    <source>
        <dbReference type="Proteomes" id="UP000566663"/>
    </source>
</evidence>
<dbReference type="EMBL" id="JACHFZ010000005">
    <property type="protein sequence ID" value="MBB5292836.1"/>
    <property type="molecule type" value="Genomic_DNA"/>
</dbReference>
<accession>A0A7W8HZP1</accession>
<sequence length="69" mass="7317">MNGPPNDFDEEAAVFDAEAEAAADAAFDAATDRGLADAEAGRFVSHEAVKRWLLSWGTENPLPPPKCGE</sequence>
<protein>
    <submittedName>
        <fullName evidence="1">Putative transcriptional regulator</fullName>
    </submittedName>
</protein>
<keyword evidence="2" id="KW-1185">Reference proteome</keyword>
<dbReference type="RefSeq" id="WP_183255672.1">
    <property type="nucleotide sequence ID" value="NZ_BAAAFF010000001.1"/>
</dbReference>
<gene>
    <name evidence="1" type="ORF">HNQ67_002373</name>
</gene>
<reference evidence="1 2" key="1">
    <citation type="submission" date="2020-08" db="EMBL/GenBank/DDBJ databases">
        <title>Genomic Encyclopedia of Type Strains, Phase IV (KMG-IV): sequencing the most valuable type-strain genomes for metagenomic binning, comparative biology and taxonomic classification.</title>
        <authorList>
            <person name="Goeker M."/>
        </authorList>
    </citation>
    <scope>NUCLEOTIDE SEQUENCE [LARGE SCALE GENOMIC DNA]</scope>
    <source>
        <strain evidence="1 2">DSM 25335</strain>
    </source>
</reference>
<dbReference type="Proteomes" id="UP000566663">
    <property type="component" value="Unassembled WGS sequence"/>
</dbReference>